<dbReference type="PANTHER" id="PTHR31749:SF3">
    <property type="entry name" value="KINETOCHORE-ASSOCIATED PROTEIN NSL1 HOMOLOG"/>
    <property type="match status" value="1"/>
</dbReference>
<dbReference type="STRING" id="931890.G8JNJ2"/>
<dbReference type="HOGENOM" id="CLU_100671_0_0_1"/>
<gene>
    <name evidence="1" type="ordered locus">Ecym_2156</name>
</gene>
<evidence type="ECO:0000313" key="2">
    <source>
        <dbReference type="Proteomes" id="UP000006790"/>
    </source>
</evidence>
<dbReference type="GO" id="GO:0000444">
    <property type="term" value="C:MIS12/MIND type complex"/>
    <property type="evidence" value="ECO:0007669"/>
    <property type="project" value="EnsemblFungi"/>
</dbReference>
<dbReference type="GO" id="GO:0005634">
    <property type="term" value="C:nucleus"/>
    <property type="evidence" value="ECO:0007669"/>
    <property type="project" value="EnsemblFungi"/>
</dbReference>
<dbReference type="OMA" id="QEWEDQT"/>
<dbReference type="RefSeq" id="XP_003644725.1">
    <property type="nucleotide sequence ID" value="XM_003644677.1"/>
</dbReference>
<name>G8JNJ2_ERECY</name>
<dbReference type="eggNOG" id="ENOG502SA1D">
    <property type="taxonomic scope" value="Eukaryota"/>
</dbReference>
<protein>
    <submittedName>
        <fullName evidence="1">Uncharacterized protein</fullName>
    </submittedName>
</protein>
<sequence length="220" mass="25901">MSLYPGKLDLSSQEIKHIHLLFKDILDEKLRLHLPQEQLEPSEKKEGEYENDTMERQVLLEIEKFLMSVMDMASDSINVVDSRSGVTLADVINDVQGEYVEPFDIELNEKVRRLYQEWEAETLKVSQLRRNGPKAIVDVYQKDESRALEDIDARIQALRDAREQKRTPAVEEEDADFWNERGEDYYESLKALQLAQELLPRDRMKLEKLKKLVQYVEKDM</sequence>
<organism evidence="1 2">
    <name type="scientific">Eremothecium cymbalariae (strain CBS 270.75 / DBVPG 7215 / KCTC 17166 / NRRL Y-17582)</name>
    <name type="common">Yeast</name>
    <dbReference type="NCBI Taxonomy" id="931890"/>
    <lineage>
        <taxon>Eukaryota</taxon>
        <taxon>Fungi</taxon>
        <taxon>Dikarya</taxon>
        <taxon>Ascomycota</taxon>
        <taxon>Saccharomycotina</taxon>
        <taxon>Saccharomycetes</taxon>
        <taxon>Saccharomycetales</taxon>
        <taxon>Saccharomycetaceae</taxon>
        <taxon>Eremothecium</taxon>
    </lineage>
</organism>
<evidence type="ECO:0000313" key="1">
    <source>
        <dbReference type="EMBL" id="AET37908.1"/>
    </source>
</evidence>
<dbReference type="Pfam" id="PF08641">
    <property type="entry name" value="Mis14"/>
    <property type="match status" value="1"/>
</dbReference>
<dbReference type="OrthoDB" id="2135762at2759"/>
<dbReference type="EMBL" id="CP002498">
    <property type="protein sequence ID" value="AET37908.1"/>
    <property type="molecule type" value="Genomic_DNA"/>
</dbReference>
<dbReference type="GeneID" id="11473018"/>
<accession>G8JNJ2</accession>
<proteinExistence type="predicted"/>
<dbReference type="InterPro" id="IPR013950">
    <property type="entry name" value="Mis14/Nsl1"/>
</dbReference>
<dbReference type="GO" id="GO:0000070">
    <property type="term" value="P:mitotic sister chromatid segregation"/>
    <property type="evidence" value="ECO:0007669"/>
    <property type="project" value="InterPro"/>
</dbReference>
<dbReference type="InParanoid" id="G8JNJ2"/>
<keyword evidence="2" id="KW-1185">Reference proteome</keyword>
<dbReference type="Proteomes" id="UP000006790">
    <property type="component" value="Chromosome 2"/>
</dbReference>
<dbReference type="KEGG" id="erc:Ecym_2156"/>
<dbReference type="AlphaFoldDB" id="G8JNJ2"/>
<dbReference type="PANTHER" id="PTHR31749">
    <property type="entry name" value="KINETOCHORE-ASSOCIATED PROTEIN NSL1 HOMOLOG"/>
    <property type="match status" value="1"/>
</dbReference>
<dbReference type="GO" id="GO:0000922">
    <property type="term" value="C:spindle pole"/>
    <property type="evidence" value="ECO:0007669"/>
    <property type="project" value="EnsemblFungi"/>
</dbReference>
<reference evidence="2" key="1">
    <citation type="journal article" date="2012" name="G3 (Bethesda)">
        <title>Pichia sorbitophila, an interspecies yeast hybrid reveals early steps of genome resolution following polyploidization.</title>
        <authorList>
            <person name="Leh Louis V."/>
            <person name="Despons L."/>
            <person name="Friedrich A."/>
            <person name="Martin T."/>
            <person name="Durrens P."/>
            <person name="Casaregola S."/>
            <person name="Neuveglise C."/>
            <person name="Fairhead C."/>
            <person name="Marck C."/>
            <person name="Cruz J.A."/>
            <person name="Straub M.L."/>
            <person name="Kugler V."/>
            <person name="Sacerdot C."/>
            <person name="Uzunov Z."/>
            <person name="Thierry A."/>
            <person name="Weiss S."/>
            <person name="Bleykasten C."/>
            <person name="De Montigny J."/>
            <person name="Jacques N."/>
            <person name="Jung P."/>
            <person name="Lemaire M."/>
            <person name="Mallet S."/>
            <person name="Morel G."/>
            <person name="Richard G.F."/>
            <person name="Sarkar A."/>
            <person name="Savel G."/>
            <person name="Schacherer J."/>
            <person name="Seret M.L."/>
            <person name="Talla E."/>
            <person name="Samson G."/>
            <person name="Jubin C."/>
            <person name="Poulain J."/>
            <person name="Vacherie B."/>
            <person name="Barbe V."/>
            <person name="Pelletier E."/>
            <person name="Sherman D.J."/>
            <person name="Westhof E."/>
            <person name="Weissenbach J."/>
            <person name="Baret P.V."/>
            <person name="Wincker P."/>
            <person name="Gaillardin C."/>
            <person name="Dujon B."/>
            <person name="Souciet J.L."/>
        </authorList>
    </citation>
    <scope>NUCLEOTIDE SEQUENCE [LARGE SCALE GENOMIC DNA]</scope>
    <source>
        <strain evidence="2">CBS 270.75 / DBVPG 7215 / KCTC 17166 / NRRL Y-17582</strain>
    </source>
</reference>
<dbReference type="FunCoup" id="G8JNJ2">
    <property type="interactions" value="112"/>
</dbReference>